<organism evidence="1">
    <name type="scientific">Candidatus Aciduliprofundum boonei</name>
    <dbReference type="NCBI Taxonomy" id="379547"/>
    <lineage>
        <taxon>Archaea</taxon>
        <taxon>Methanobacteriati</taxon>
        <taxon>Thermoplasmatota</taxon>
        <taxon>DHVE2 group</taxon>
        <taxon>Candidatus Aciduliprofundum</taxon>
    </lineage>
</organism>
<dbReference type="AlphaFoldDB" id="A0A7J3T993"/>
<comment type="caution">
    <text evidence="1">The sequence shown here is derived from an EMBL/GenBank/DDBJ whole genome shotgun (WGS) entry which is preliminary data.</text>
</comment>
<protein>
    <submittedName>
        <fullName evidence="1">Uncharacterized protein</fullName>
    </submittedName>
</protein>
<reference evidence="1" key="1">
    <citation type="journal article" date="2020" name="mSystems">
        <title>Genome- and Community-Level Interaction Insights into Carbon Utilization and Element Cycling Functions of Hydrothermarchaeota in Hydrothermal Sediment.</title>
        <authorList>
            <person name="Zhou Z."/>
            <person name="Liu Y."/>
            <person name="Xu W."/>
            <person name="Pan J."/>
            <person name="Luo Z.H."/>
            <person name="Li M."/>
        </authorList>
    </citation>
    <scope>NUCLEOTIDE SEQUENCE [LARGE SCALE GENOMIC DNA]</scope>
    <source>
        <strain evidence="1">HyVt-85</strain>
    </source>
</reference>
<accession>A0A7J3T993</accession>
<name>A0A7J3T993_9ARCH</name>
<evidence type="ECO:0000313" key="1">
    <source>
        <dbReference type="EMBL" id="HHE75712.1"/>
    </source>
</evidence>
<dbReference type="Proteomes" id="UP000886130">
    <property type="component" value="Unassembled WGS sequence"/>
</dbReference>
<gene>
    <name evidence="1" type="ORF">ENL31_01115</name>
</gene>
<proteinExistence type="predicted"/>
<sequence length="93" mass="10635">MYAIFKFNPGDRKIDELYKDDTISRQTIIKRDTRSLGMKGGDIYILIEGSEEAIEKARKIAGEREMKDGREEIYRKIKEAEEEASLGMGAIFG</sequence>
<dbReference type="EMBL" id="DRTM01000084">
    <property type="protein sequence ID" value="HHE75712.1"/>
    <property type="molecule type" value="Genomic_DNA"/>
</dbReference>